<reference evidence="10 11" key="1">
    <citation type="submission" date="2017-06" db="EMBL/GenBank/DDBJ databases">
        <authorList>
            <person name="Kim H.J."/>
            <person name="Triplett B.A."/>
        </authorList>
    </citation>
    <scope>NUCLEOTIDE SEQUENCE [LARGE SCALE GENOMIC DNA]</scope>
    <source>
        <strain evidence="10">FRACA_ARgP5</strain>
    </source>
</reference>
<dbReference type="InterPro" id="IPR000515">
    <property type="entry name" value="MetI-like"/>
</dbReference>
<feature type="domain" description="ABC transmembrane type-1" evidence="9">
    <location>
        <begin position="100"/>
        <end position="286"/>
    </location>
</feature>
<evidence type="ECO:0000259" key="9">
    <source>
        <dbReference type="PROSITE" id="PS50928"/>
    </source>
</evidence>
<dbReference type="SUPFAM" id="SSF161098">
    <property type="entry name" value="MetI-like"/>
    <property type="match status" value="1"/>
</dbReference>
<dbReference type="RefSeq" id="WP_243407491.1">
    <property type="nucleotide sequence ID" value="NZ_FZMO01000133.1"/>
</dbReference>
<evidence type="ECO:0000256" key="8">
    <source>
        <dbReference type="SAM" id="MobiDB-lite"/>
    </source>
</evidence>
<keyword evidence="6 7" id="KW-0472">Membrane</keyword>
<keyword evidence="3" id="KW-1003">Cell membrane</keyword>
<sequence>MTTTSPAAATTDPPAPALPEPAPASRPRGRVRAASGGRRGNLASLVLGPAAVLAAFIGLWYGVSDGLLNEQQRFMLPPPHEVVRVGILDGKNFSSMMSALRLTCEVTFSGLAIAIVVGVIVAVAMSQAKWIENALFPWAVVIQTVPVLALTPVLSFFFGFALTSRIIVCVIIAFFPIVSNTLFGLQSVDRGMHELFRLHRTGRWTRLWKLQLPAALPSMFTGFRNAAGLSVIGAIVGEFFFKQGEPGLGTTLSVFTSRLEGERLWATTLTASLLGIAVFVFFGWLSRRVVGRWYQPKRG</sequence>
<gene>
    <name evidence="10" type="ORF">FRACA_2180003</name>
</gene>
<dbReference type="EMBL" id="FZMO01000133">
    <property type="protein sequence ID" value="SNQ48046.1"/>
    <property type="molecule type" value="Genomic_DNA"/>
</dbReference>
<dbReference type="PANTHER" id="PTHR30151:SF41">
    <property type="entry name" value="ABC TRANSPORTER PERMEASE PROTEIN"/>
    <property type="match status" value="1"/>
</dbReference>
<keyword evidence="11" id="KW-1185">Reference proteome</keyword>
<dbReference type="Gene3D" id="1.10.3720.10">
    <property type="entry name" value="MetI-like"/>
    <property type="match status" value="1"/>
</dbReference>
<evidence type="ECO:0000256" key="5">
    <source>
        <dbReference type="ARBA" id="ARBA00022989"/>
    </source>
</evidence>
<evidence type="ECO:0000256" key="2">
    <source>
        <dbReference type="ARBA" id="ARBA00022448"/>
    </source>
</evidence>
<dbReference type="GO" id="GO:0005886">
    <property type="term" value="C:plasma membrane"/>
    <property type="evidence" value="ECO:0007669"/>
    <property type="project" value="UniProtKB-SubCell"/>
</dbReference>
<feature type="compositionally biased region" description="Low complexity" evidence="8">
    <location>
        <begin position="1"/>
        <end position="12"/>
    </location>
</feature>
<evidence type="ECO:0000256" key="6">
    <source>
        <dbReference type="ARBA" id="ARBA00023136"/>
    </source>
</evidence>
<feature type="transmembrane region" description="Helical" evidence="7">
    <location>
        <begin position="106"/>
        <end position="124"/>
    </location>
</feature>
<dbReference type="Proteomes" id="UP000234331">
    <property type="component" value="Unassembled WGS sequence"/>
</dbReference>
<feature type="transmembrane region" description="Helical" evidence="7">
    <location>
        <begin position="136"/>
        <end position="158"/>
    </location>
</feature>
<organism evidence="10 11">
    <name type="scientific">Frankia canadensis</name>
    <dbReference type="NCBI Taxonomy" id="1836972"/>
    <lineage>
        <taxon>Bacteria</taxon>
        <taxon>Bacillati</taxon>
        <taxon>Actinomycetota</taxon>
        <taxon>Actinomycetes</taxon>
        <taxon>Frankiales</taxon>
        <taxon>Frankiaceae</taxon>
        <taxon>Frankia</taxon>
    </lineage>
</organism>
<feature type="transmembrane region" description="Helical" evidence="7">
    <location>
        <begin position="264"/>
        <end position="285"/>
    </location>
</feature>
<dbReference type="GO" id="GO:0055085">
    <property type="term" value="P:transmembrane transport"/>
    <property type="evidence" value="ECO:0007669"/>
    <property type="project" value="InterPro"/>
</dbReference>
<evidence type="ECO:0000256" key="3">
    <source>
        <dbReference type="ARBA" id="ARBA00022475"/>
    </source>
</evidence>
<evidence type="ECO:0000313" key="11">
    <source>
        <dbReference type="Proteomes" id="UP000234331"/>
    </source>
</evidence>
<dbReference type="InterPro" id="IPR035906">
    <property type="entry name" value="MetI-like_sf"/>
</dbReference>
<dbReference type="PROSITE" id="PS50928">
    <property type="entry name" value="ABC_TM1"/>
    <property type="match status" value="1"/>
</dbReference>
<keyword evidence="5 7" id="KW-1133">Transmembrane helix</keyword>
<dbReference type="CDD" id="cd06261">
    <property type="entry name" value="TM_PBP2"/>
    <property type="match status" value="1"/>
</dbReference>
<dbReference type="PANTHER" id="PTHR30151">
    <property type="entry name" value="ALKANE SULFONATE ABC TRANSPORTER-RELATED, MEMBRANE SUBUNIT"/>
    <property type="match status" value="1"/>
</dbReference>
<evidence type="ECO:0000256" key="4">
    <source>
        <dbReference type="ARBA" id="ARBA00022692"/>
    </source>
</evidence>
<comment type="similarity">
    <text evidence="7">Belongs to the binding-protein-dependent transport system permease family.</text>
</comment>
<name>A0A2I2KQX8_9ACTN</name>
<accession>A0A2I2KQX8</accession>
<dbReference type="AlphaFoldDB" id="A0A2I2KQX8"/>
<evidence type="ECO:0000256" key="7">
    <source>
        <dbReference type="RuleBase" id="RU363032"/>
    </source>
</evidence>
<keyword evidence="2 7" id="KW-0813">Transport</keyword>
<keyword evidence="4 7" id="KW-0812">Transmembrane</keyword>
<dbReference type="Pfam" id="PF00528">
    <property type="entry name" value="BPD_transp_1"/>
    <property type="match status" value="1"/>
</dbReference>
<feature type="region of interest" description="Disordered" evidence="8">
    <location>
        <begin position="1"/>
        <end position="35"/>
    </location>
</feature>
<evidence type="ECO:0000256" key="1">
    <source>
        <dbReference type="ARBA" id="ARBA00004651"/>
    </source>
</evidence>
<feature type="transmembrane region" description="Helical" evidence="7">
    <location>
        <begin position="42"/>
        <end position="63"/>
    </location>
</feature>
<proteinExistence type="inferred from homology"/>
<evidence type="ECO:0000313" key="10">
    <source>
        <dbReference type="EMBL" id="SNQ48046.1"/>
    </source>
</evidence>
<feature type="compositionally biased region" description="Pro residues" evidence="8">
    <location>
        <begin position="13"/>
        <end position="24"/>
    </location>
</feature>
<comment type="subcellular location">
    <subcellularLocation>
        <location evidence="1 7">Cell membrane</location>
        <topology evidence="1 7">Multi-pass membrane protein</topology>
    </subcellularLocation>
</comment>
<feature type="transmembrane region" description="Helical" evidence="7">
    <location>
        <begin position="164"/>
        <end position="185"/>
    </location>
</feature>
<protein>
    <submittedName>
        <fullName evidence="10">Putative ABC transporter permease protein</fullName>
    </submittedName>
</protein>